<reference evidence="2" key="1">
    <citation type="submission" date="2017-09" db="EMBL/GenBank/DDBJ databases">
        <title>Depth-based differentiation of microbial function through sediment-hosted aquifers and enrichment of novel symbionts in the deep terrestrial subsurface.</title>
        <authorList>
            <person name="Probst A.J."/>
            <person name="Ladd B."/>
            <person name="Jarett J.K."/>
            <person name="Geller-Mcgrath D.E."/>
            <person name="Sieber C.M.K."/>
            <person name="Emerson J.B."/>
            <person name="Anantharaman K."/>
            <person name="Thomas B.C."/>
            <person name="Malmstrom R."/>
            <person name="Stieglmeier M."/>
            <person name="Klingl A."/>
            <person name="Woyke T."/>
            <person name="Ryan C.M."/>
            <person name="Banfield J.F."/>
        </authorList>
    </citation>
    <scope>NUCLEOTIDE SEQUENCE [LARGE SCALE GENOMIC DNA]</scope>
</reference>
<dbReference type="AlphaFoldDB" id="A0A2M6WP32"/>
<accession>A0A2M6WP32</accession>
<organism evidence="1 2">
    <name type="scientific">Candidatus Falkowbacteria bacterium CG10_big_fil_rev_8_21_14_0_10_39_9</name>
    <dbReference type="NCBI Taxonomy" id="1974566"/>
    <lineage>
        <taxon>Bacteria</taxon>
        <taxon>Candidatus Falkowiibacteriota</taxon>
    </lineage>
</organism>
<evidence type="ECO:0000313" key="2">
    <source>
        <dbReference type="Proteomes" id="UP000228900"/>
    </source>
</evidence>
<gene>
    <name evidence="1" type="ORF">COT98_03000</name>
</gene>
<evidence type="ECO:0000313" key="1">
    <source>
        <dbReference type="EMBL" id="PIT94532.1"/>
    </source>
</evidence>
<protein>
    <submittedName>
        <fullName evidence="1">Uncharacterized protein</fullName>
    </submittedName>
</protein>
<dbReference type="EMBL" id="PFAQ01000044">
    <property type="protein sequence ID" value="PIT94532.1"/>
    <property type="molecule type" value="Genomic_DNA"/>
</dbReference>
<proteinExistence type="predicted"/>
<comment type="caution">
    <text evidence="1">The sequence shown here is derived from an EMBL/GenBank/DDBJ whole genome shotgun (WGS) entry which is preliminary data.</text>
</comment>
<dbReference type="Proteomes" id="UP000228900">
    <property type="component" value="Unassembled WGS sequence"/>
</dbReference>
<sequence>MHYILAAIIRYDENETEKVMDFLVEAKPNFILAVSKQLEPSLIRFGVDNQDKALPKMDEWEIDDIITPEDFLDNLPEMESIPQAVLTPGLEWVDSEKSHSGLSADLWEDKIKKVVLSAGDSCLIVLIRCHI</sequence>
<name>A0A2M6WP32_9BACT</name>